<evidence type="ECO:0000259" key="1">
    <source>
        <dbReference type="Pfam" id="PF14291"/>
    </source>
</evidence>
<dbReference type="InterPro" id="IPR025398">
    <property type="entry name" value="DUF4371"/>
</dbReference>
<dbReference type="AlphaFoldDB" id="A0AAV0VR59"/>
<dbReference type="SUPFAM" id="SSF53098">
    <property type="entry name" value="Ribonuclease H-like"/>
    <property type="match status" value="1"/>
</dbReference>
<sequence length="380" mass="43084">MFSIFNFKNQVKQNTSTKNLDETVETHSDESKAKKICNHEQNDEHNDDDENIQLKNNVLNLNIQSVDLGDIDSGPKQPKLQGLALRGHDEKSSTVSNTGNFKELCTLFAMNDKEFSDFFNRKINYTSWIIQNSILEVCSNMTINTIISEIKYCGMYSIMCDEARSYKTEQLSICVRYIIPNSYNVCERFIGFYDVSNGRGAEHISIEILSVLKKFGISDIPLVAQTYDGANVMSGSTSGVQTRIRDSHPEAIFIHCMAHKLNLVVTNTCRTIKESNTFFNTLEAVYVHFSQPGKDKLLQDLQKSMQIKSLSISRLCETRWSCRLKNCKAVHNSFGVIVNILQNEINEDINKEVAQAIGLLHMLKKMSFVLCFVLVVNIGK</sequence>
<protein>
    <recommendedName>
        <fullName evidence="1">DUF4371 domain-containing protein</fullName>
    </recommendedName>
</protein>
<organism evidence="2 3">
    <name type="scientific">Macrosiphum euphorbiae</name>
    <name type="common">potato aphid</name>
    <dbReference type="NCBI Taxonomy" id="13131"/>
    <lineage>
        <taxon>Eukaryota</taxon>
        <taxon>Metazoa</taxon>
        <taxon>Ecdysozoa</taxon>
        <taxon>Arthropoda</taxon>
        <taxon>Hexapoda</taxon>
        <taxon>Insecta</taxon>
        <taxon>Pterygota</taxon>
        <taxon>Neoptera</taxon>
        <taxon>Paraneoptera</taxon>
        <taxon>Hemiptera</taxon>
        <taxon>Sternorrhyncha</taxon>
        <taxon>Aphidomorpha</taxon>
        <taxon>Aphidoidea</taxon>
        <taxon>Aphididae</taxon>
        <taxon>Macrosiphini</taxon>
        <taxon>Macrosiphum</taxon>
    </lineage>
</organism>
<evidence type="ECO:0000313" key="3">
    <source>
        <dbReference type="Proteomes" id="UP001160148"/>
    </source>
</evidence>
<accession>A0AAV0VR59</accession>
<dbReference type="PANTHER" id="PTHR45749:SF21">
    <property type="entry name" value="DUF4371 DOMAIN-CONTAINING PROTEIN"/>
    <property type="match status" value="1"/>
</dbReference>
<dbReference type="InterPro" id="IPR012337">
    <property type="entry name" value="RNaseH-like_sf"/>
</dbReference>
<proteinExistence type="predicted"/>
<keyword evidence="3" id="KW-1185">Reference proteome</keyword>
<gene>
    <name evidence="2" type="ORF">MEUPH1_LOCUS3740</name>
</gene>
<evidence type="ECO:0000313" key="2">
    <source>
        <dbReference type="EMBL" id="CAI6346883.1"/>
    </source>
</evidence>
<reference evidence="2 3" key="1">
    <citation type="submission" date="2023-01" db="EMBL/GenBank/DDBJ databases">
        <authorList>
            <person name="Whitehead M."/>
        </authorList>
    </citation>
    <scope>NUCLEOTIDE SEQUENCE [LARGE SCALE GENOMIC DNA]</scope>
</reference>
<feature type="domain" description="DUF4371" evidence="1">
    <location>
        <begin position="80"/>
        <end position="237"/>
    </location>
</feature>
<dbReference type="Proteomes" id="UP001160148">
    <property type="component" value="Unassembled WGS sequence"/>
</dbReference>
<comment type="caution">
    <text evidence="2">The sequence shown here is derived from an EMBL/GenBank/DDBJ whole genome shotgun (WGS) entry which is preliminary data.</text>
</comment>
<dbReference type="PANTHER" id="PTHR45749">
    <property type="match status" value="1"/>
</dbReference>
<dbReference type="Pfam" id="PF14291">
    <property type="entry name" value="DUF4371"/>
    <property type="match status" value="1"/>
</dbReference>
<name>A0AAV0VR59_9HEMI</name>
<dbReference type="EMBL" id="CARXXK010000001">
    <property type="protein sequence ID" value="CAI6346883.1"/>
    <property type="molecule type" value="Genomic_DNA"/>
</dbReference>